<protein>
    <recommendedName>
        <fullName evidence="3">Mobile element transfer</fullName>
    </recommendedName>
</protein>
<evidence type="ECO:0000313" key="2">
    <source>
        <dbReference type="Proteomes" id="UP001501532"/>
    </source>
</evidence>
<proteinExistence type="predicted"/>
<sequence length="51" mass="5783">MSSSHQVTVMSCRGGRKYEYRCSCGAKGWQVDSSYQAQRQGEDHKAKKERG</sequence>
<name>A0ABP6LE47_9ACTN</name>
<reference evidence="2" key="1">
    <citation type="journal article" date="2019" name="Int. J. Syst. Evol. Microbiol.">
        <title>The Global Catalogue of Microorganisms (GCM) 10K type strain sequencing project: providing services to taxonomists for standard genome sequencing and annotation.</title>
        <authorList>
            <consortium name="The Broad Institute Genomics Platform"/>
            <consortium name="The Broad Institute Genome Sequencing Center for Infectious Disease"/>
            <person name="Wu L."/>
            <person name="Ma J."/>
        </authorList>
    </citation>
    <scope>NUCLEOTIDE SEQUENCE [LARGE SCALE GENOMIC DNA]</scope>
    <source>
        <strain evidence="2">JCM 9091</strain>
    </source>
</reference>
<comment type="caution">
    <text evidence="1">The sequence shown here is derived from an EMBL/GenBank/DDBJ whole genome shotgun (WGS) entry which is preliminary data.</text>
</comment>
<accession>A0ABP6LE47</accession>
<evidence type="ECO:0000313" key="1">
    <source>
        <dbReference type="EMBL" id="GAA3036996.1"/>
    </source>
</evidence>
<organism evidence="1 2">
    <name type="scientific">Streptomyces glomeratus</name>
    <dbReference type="NCBI Taxonomy" id="284452"/>
    <lineage>
        <taxon>Bacteria</taxon>
        <taxon>Bacillati</taxon>
        <taxon>Actinomycetota</taxon>
        <taxon>Actinomycetes</taxon>
        <taxon>Kitasatosporales</taxon>
        <taxon>Streptomycetaceae</taxon>
        <taxon>Streptomyces</taxon>
    </lineage>
</organism>
<dbReference type="EMBL" id="BAAAUF010000013">
    <property type="protein sequence ID" value="GAA3036996.1"/>
    <property type="molecule type" value="Genomic_DNA"/>
</dbReference>
<evidence type="ECO:0008006" key="3">
    <source>
        <dbReference type="Google" id="ProtNLM"/>
    </source>
</evidence>
<dbReference type="RefSeq" id="WP_234512976.1">
    <property type="nucleotide sequence ID" value="NZ_BAAAUF010000013.1"/>
</dbReference>
<gene>
    <name evidence="1" type="ORF">GCM10010448_19270</name>
</gene>
<keyword evidence="2" id="KW-1185">Reference proteome</keyword>
<dbReference type="Proteomes" id="UP001501532">
    <property type="component" value="Unassembled WGS sequence"/>
</dbReference>